<dbReference type="SUPFAM" id="SSF55874">
    <property type="entry name" value="ATPase domain of HSP90 chaperone/DNA topoisomerase II/histidine kinase"/>
    <property type="match status" value="1"/>
</dbReference>
<feature type="transmembrane region" description="Helical" evidence="4">
    <location>
        <begin position="159"/>
        <end position="180"/>
    </location>
</feature>
<dbReference type="Gene3D" id="1.10.287.130">
    <property type="match status" value="1"/>
</dbReference>
<dbReference type="AlphaFoldDB" id="A0A839K0W4"/>
<dbReference type="CDD" id="cd16935">
    <property type="entry name" value="HATPase_AgrC-ComD-like"/>
    <property type="match status" value="1"/>
</dbReference>
<keyword evidence="4" id="KW-0472">Membrane</keyword>
<keyword evidence="4" id="KW-1133">Transmembrane helix</keyword>
<dbReference type="InterPro" id="IPR032834">
    <property type="entry name" value="NatK-like_C"/>
</dbReference>
<evidence type="ECO:0000256" key="1">
    <source>
        <dbReference type="ARBA" id="ARBA00022553"/>
    </source>
</evidence>
<dbReference type="GO" id="GO:0000155">
    <property type="term" value="F:phosphorelay sensor kinase activity"/>
    <property type="evidence" value="ECO:0007669"/>
    <property type="project" value="InterPro"/>
</dbReference>
<feature type="transmembrane region" description="Helical" evidence="4">
    <location>
        <begin position="90"/>
        <end position="111"/>
    </location>
</feature>
<dbReference type="SUPFAM" id="SSF55890">
    <property type="entry name" value="Sporulation response regulatory protein Spo0B"/>
    <property type="match status" value="1"/>
</dbReference>
<dbReference type="GO" id="GO:0042802">
    <property type="term" value="F:identical protein binding"/>
    <property type="evidence" value="ECO:0007669"/>
    <property type="project" value="TreeGrafter"/>
</dbReference>
<feature type="transmembrane region" description="Helical" evidence="4">
    <location>
        <begin position="192"/>
        <end position="214"/>
    </location>
</feature>
<keyword evidence="4" id="KW-0812">Transmembrane</keyword>
<dbReference type="RefSeq" id="WP_228352284.1">
    <property type="nucleotide sequence ID" value="NZ_JACEGA010000001.1"/>
</dbReference>
<feature type="transmembrane region" description="Helical" evidence="4">
    <location>
        <begin position="12"/>
        <end position="31"/>
    </location>
</feature>
<dbReference type="PANTHER" id="PTHR40448">
    <property type="entry name" value="TWO-COMPONENT SENSOR HISTIDINE KINASE"/>
    <property type="match status" value="1"/>
</dbReference>
<evidence type="ECO:0000256" key="3">
    <source>
        <dbReference type="ARBA" id="ARBA00022777"/>
    </source>
</evidence>
<feature type="transmembrane region" description="Helical" evidence="4">
    <location>
        <begin position="36"/>
        <end position="55"/>
    </location>
</feature>
<feature type="transmembrane region" description="Helical" evidence="4">
    <location>
        <begin position="61"/>
        <end position="78"/>
    </location>
</feature>
<evidence type="ECO:0000256" key="4">
    <source>
        <dbReference type="SAM" id="Phobius"/>
    </source>
</evidence>
<sequence>MDNLWQVFSYYLLDFIKLWIVFWGIVGFKVIKKIKWIAIVGCTQVVLLLVASFYMDNYEGAIYKIITVMVVLTVSLLFEGKLFKKLAYALLTYILVLFLDVCLTGVISLLLSTTYYGIRQDGFLTFICNAINVLTIGIIAGLIHFRRKSSHPINLSKKVYALLFSGAATGITIISGFMVTTFHGANERLRRVMLITTIIVCISYSVVCLMVVIVTESRDNFKALSQINQSVIEAQQEYYLMVHEKQQEMRAIRHEMRNHLSCISGLSKAGKLAEMEEYINHLVETPDVTEDLFDTGNDIVNAILNDAQSKYKSQRIFLRLTGGFPSLHIKPLDLCVIFANTISNAVEAVLRMDRSKDEDAFIDINISSYKDDLYIDIKNPVSGMVEIYNGNLITSKKDKTAHGFGTKNVRQRVEKYQGTINYTCENNYFKVEIFMKNKA</sequence>
<dbReference type="InterPro" id="IPR036890">
    <property type="entry name" value="HATPase_C_sf"/>
</dbReference>
<evidence type="ECO:0000313" key="6">
    <source>
        <dbReference type="EMBL" id="MBB2182569.1"/>
    </source>
</evidence>
<dbReference type="InterPro" id="IPR016120">
    <property type="entry name" value="Sig_transdc_His_kin_SpoOB"/>
</dbReference>
<dbReference type="Gene3D" id="3.30.565.10">
    <property type="entry name" value="Histidine kinase-like ATPase, C-terminal domain"/>
    <property type="match status" value="1"/>
</dbReference>
<organism evidence="6 7">
    <name type="scientific">Variimorphobacter saccharofermentans</name>
    <dbReference type="NCBI Taxonomy" id="2755051"/>
    <lineage>
        <taxon>Bacteria</taxon>
        <taxon>Bacillati</taxon>
        <taxon>Bacillota</taxon>
        <taxon>Clostridia</taxon>
        <taxon>Lachnospirales</taxon>
        <taxon>Lachnospiraceae</taxon>
        <taxon>Variimorphobacter</taxon>
    </lineage>
</organism>
<dbReference type="PANTHER" id="PTHR40448:SF1">
    <property type="entry name" value="TWO-COMPONENT SENSOR HISTIDINE KINASE"/>
    <property type="match status" value="1"/>
</dbReference>
<evidence type="ECO:0000259" key="5">
    <source>
        <dbReference type="Pfam" id="PF14501"/>
    </source>
</evidence>
<evidence type="ECO:0000256" key="2">
    <source>
        <dbReference type="ARBA" id="ARBA00022679"/>
    </source>
</evidence>
<dbReference type="Proteomes" id="UP000574276">
    <property type="component" value="Unassembled WGS sequence"/>
</dbReference>
<keyword evidence="3" id="KW-0418">Kinase</keyword>
<keyword evidence="2" id="KW-0808">Transferase</keyword>
<accession>A0A839K0W4</accession>
<dbReference type="EMBL" id="JACEGA010000001">
    <property type="protein sequence ID" value="MBB2182569.1"/>
    <property type="molecule type" value="Genomic_DNA"/>
</dbReference>
<keyword evidence="1" id="KW-0597">Phosphoprotein</keyword>
<dbReference type="Pfam" id="PF14501">
    <property type="entry name" value="HATPase_c_5"/>
    <property type="match status" value="1"/>
</dbReference>
<evidence type="ECO:0000313" key="7">
    <source>
        <dbReference type="Proteomes" id="UP000574276"/>
    </source>
</evidence>
<proteinExistence type="predicted"/>
<comment type="caution">
    <text evidence="6">The sequence shown here is derived from an EMBL/GenBank/DDBJ whole genome shotgun (WGS) entry which is preliminary data.</text>
</comment>
<keyword evidence="7" id="KW-1185">Reference proteome</keyword>
<protein>
    <submittedName>
        <fullName evidence="6">GHKL domain-containing protein</fullName>
    </submittedName>
</protein>
<feature type="transmembrane region" description="Helical" evidence="4">
    <location>
        <begin position="123"/>
        <end position="143"/>
    </location>
</feature>
<reference evidence="6 7" key="1">
    <citation type="submission" date="2020-07" db="EMBL/GenBank/DDBJ databases">
        <title>Characterization and genome sequencing of isolate MD1, a novel member within the family Lachnospiraceae.</title>
        <authorList>
            <person name="Rettenmaier R."/>
            <person name="Di Bello L."/>
            <person name="Zinser C."/>
            <person name="Scheitz K."/>
            <person name="Liebl W."/>
            <person name="Zverlov V."/>
        </authorList>
    </citation>
    <scope>NUCLEOTIDE SEQUENCE [LARGE SCALE GENOMIC DNA]</scope>
    <source>
        <strain evidence="6 7">MD1</strain>
    </source>
</reference>
<name>A0A839K0W4_9FIRM</name>
<gene>
    <name evidence="6" type="ORF">H0486_06745</name>
</gene>
<feature type="domain" description="Sensor histidine kinase NatK-like C-terminal" evidence="5">
    <location>
        <begin position="330"/>
        <end position="435"/>
    </location>
</feature>